<dbReference type="Pfam" id="PF21114">
    <property type="entry name" value="DDR1-2_DS-like"/>
    <property type="match status" value="1"/>
</dbReference>
<organism evidence="11 12">
    <name type="scientific">Meridianimarinicoccus marinus</name>
    <dbReference type="NCBI Taxonomy" id="3231483"/>
    <lineage>
        <taxon>Bacteria</taxon>
        <taxon>Pseudomonadati</taxon>
        <taxon>Pseudomonadota</taxon>
        <taxon>Alphaproteobacteria</taxon>
        <taxon>Rhodobacterales</taxon>
        <taxon>Paracoccaceae</taxon>
        <taxon>Meridianimarinicoccus</taxon>
    </lineage>
</organism>
<comment type="caution">
    <text evidence="11">The sequence shown here is derived from an EMBL/GenBank/DDBJ whole genome shotgun (WGS) entry which is preliminary data.</text>
</comment>
<proteinExistence type="predicted"/>
<dbReference type="Proteomes" id="UP001553161">
    <property type="component" value="Unassembled WGS sequence"/>
</dbReference>
<feature type="signal peptide" evidence="9">
    <location>
        <begin position="1"/>
        <end position="20"/>
    </location>
</feature>
<evidence type="ECO:0000256" key="9">
    <source>
        <dbReference type="SAM" id="SignalP"/>
    </source>
</evidence>
<keyword evidence="3 9" id="KW-0732">Signal</keyword>
<keyword evidence="4 8" id="KW-1133">Transmembrane helix</keyword>
<keyword evidence="7" id="KW-0325">Glycoprotein</keyword>
<evidence type="ECO:0000256" key="8">
    <source>
        <dbReference type="SAM" id="Phobius"/>
    </source>
</evidence>
<evidence type="ECO:0000256" key="5">
    <source>
        <dbReference type="ARBA" id="ARBA00023136"/>
    </source>
</evidence>
<evidence type="ECO:0000313" key="11">
    <source>
        <dbReference type="EMBL" id="MEV8465461.1"/>
    </source>
</evidence>
<keyword evidence="5 8" id="KW-0472">Membrane</keyword>
<name>A0ABV3L1Q2_9RHOB</name>
<feature type="chain" id="PRO_5047144058" evidence="9">
    <location>
        <begin position="21"/>
        <end position="216"/>
    </location>
</feature>
<dbReference type="InterPro" id="IPR048525">
    <property type="entry name" value="DDR1-2_DS-like"/>
</dbReference>
<dbReference type="Gene3D" id="2.60.120.1190">
    <property type="match status" value="1"/>
</dbReference>
<evidence type="ECO:0000256" key="3">
    <source>
        <dbReference type="ARBA" id="ARBA00022729"/>
    </source>
</evidence>
<evidence type="ECO:0000256" key="6">
    <source>
        <dbReference type="ARBA" id="ARBA00023157"/>
    </source>
</evidence>
<evidence type="ECO:0000256" key="7">
    <source>
        <dbReference type="ARBA" id="ARBA00023180"/>
    </source>
</evidence>
<evidence type="ECO:0000256" key="1">
    <source>
        <dbReference type="ARBA" id="ARBA00004479"/>
    </source>
</evidence>
<dbReference type="RefSeq" id="WP_366190945.1">
    <property type="nucleotide sequence ID" value="NZ_JBFBVU010000001.1"/>
</dbReference>
<gene>
    <name evidence="11" type="ORF">AB0T83_01515</name>
</gene>
<protein>
    <submittedName>
        <fullName evidence="11">VPLPA-CTERM sorting domain-containing protein</fullName>
    </submittedName>
</protein>
<evidence type="ECO:0000256" key="4">
    <source>
        <dbReference type="ARBA" id="ARBA00022989"/>
    </source>
</evidence>
<accession>A0ABV3L1Q2</accession>
<feature type="domain" description="Discoidin" evidence="10">
    <location>
        <begin position="26"/>
        <end position="116"/>
    </location>
</feature>
<evidence type="ECO:0000313" key="12">
    <source>
        <dbReference type="Proteomes" id="UP001553161"/>
    </source>
</evidence>
<evidence type="ECO:0000259" key="10">
    <source>
        <dbReference type="Pfam" id="PF21114"/>
    </source>
</evidence>
<evidence type="ECO:0000256" key="2">
    <source>
        <dbReference type="ARBA" id="ARBA00022692"/>
    </source>
</evidence>
<comment type="subcellular location">
    <subcellularLocation>
        <location evidence="1">Membrane</location>
        <topology evidence="1">Single-pass type I membrane protein</topology>
    </subcellularLocation>
</comment>
<reference evidence="11 12" key="1">
    <citation type="submission" date="2024-07" db="EMBL/GenBank/DDBJ databases">
        <authorList>
            <person name="Kang M."/>
        </authorList>
    </citation>
    <scope>NUCLEOTIDE SEQUENCE [LARGE SCALE GENOMIC DNA]</scope>
    <source>
        <strain evidence="11 12">DFM31</strain>
    </source>
</reference>
<feature type="transmembrane region" description="Helical" evidence="8">
    <location>
        <begin position="190"/>
        <end position="209"/>
    </location>
</feature>
<keyword evidence="2 8" id="KW-0812">Transmembrane</keyword>
<keyword evidence="6" id="KW-1015">Disulfide bond</keyword>
<dbReference type="EMBL" id="JBFBVU010000001">
    <property type="protein sequence ID" value="MEV8465461.1"/>
    <property type="molecule type" value="Genomic_DNA"/>
</dbReference>
<sequence length="216" mass="22337">MFKFFCAASVAALSATSALAVSVSPTSYSMPNGNTGSYWYFDDSYNGSGSTTTVNAPLSGGTGDLTDGVIATQNWTVVEPPAGSPTGPYVGWSIDPTITFFFNQLTNFNSATFHFDDSGGAGGVSPPRAVTRTGGATVAVTDPPGDVLPFAFDYDLTGVSASQLTFTIARSNAWVFLSEVTFDAVPTSDVPLPAGLGLIASALAGLGLLRYRRRTA</sequence>
<keyword evidence="12" id="KW-1185">Reference proteome</keyword>